<dbReference type="Proteomes" id="UP001163846">
    <property type="component" value="Unassembled WGS sequence"/>
</dbReference>
<feature type="domain" description="HIT-type" evidence="2">
    <location>
        <begin position="13"/>
        <end position="36"/>
    </location>
</feature>
<protein>
    <recommendedName>
        <fullName evidence="2">HIT-type domain-containing protein</fullName>
    </recommendedName>
</protein>
<sequence>SFYHPLTYLQPRCRRQIARYTCPQCNIPYCSSTCFKSPAHANCSEPFYKKQIESDARSGSTSNAKPTLTQTQERLKMMEILRRFEEEDNENLGQFGEDDGDGDEEEDDEDDIAKRLAGIDIASASPNLLWSLLSDSERAQFVKAIQDPSSALSQELLLSDELRREVTYRPWWEAGLRIDDTDDIRSSPPPPHLPKPISIPLTMIQPRPFPNGPPLIYNLCAICFAYAYTTRRLGKSPLAPSHIEDIEDIEESKRILAQLVPFLIKRKSAVLYSTVSDAIDDVWSKSTVSTSTSTSNSHSETSTFSVLMQDTATLLRPQPIVVAVDVPSHPHRNAVYVLSDLHRLFSIADRTDPNHNPHSHSHITHKLLFYTAHVLSTPSVILRSVSDE</sequence>
<gene>
    <name evidence="3" type="ORF">F5878DRAFT_518329</name>
</gene>
<dbReference type="InterPro" id="IPR039646">
    <property type="entry name" value="ZNHIT2"/>
</dbReference>
<evidence type="ECO:0000259" key="2">
    <source>
        <dbReference type="Pfam" id="PF04438"/>
    </source>
</evidence>
<dbReference type="Pfam" id="PF04438">
    <property type="entry name" value="zf-HIT"/>
    <property type="match status" value="1"/>
</dbReference>
<dbReference type="PANTHER" id="PTHR15555:SF0">
    <property type="entry name" value="ZINC FINGER HIT DOMAIN-CONTAINING PROTEIN 2"/>
    <property type="match status" value="1"/>
</dbReference>
<accession>A0AA38NZT9</accession>
<dbReference type="AlphaFoldDB" id="A0AA38NZT9"/>
<feature type="non-terminal residue" evidence="3">
    <location>
        <position position="1"/>
    </location>
</feature>
<dbReference type="InterPro" id="IPR007529">
    <property type="entry name" value="Znf_HIT"/>
</dbReference>
<evidence type="ECO:0000313" key="4">
    <source>
        <dbReference type="Proteomes" id="UP001163846"/>
    </source>
</evidence>
<dbReference type="EMBL" id="MU806651">
    <property type="protein sequence ID" value="KAJ3833693.1"/>
    <property type="molecule type" value="Genomic_DNA"/>
</dbReference>
<feature type="non-terminal residue" evidence="3">
    <location>
        <position position="388"/>
    </location>
</feature>
<dbReference type="Gene3D" id="3.30.60.190">
    <property type="match status" value="1"/>
</dbReference>
<comment type="caution">
    <text evidence="3">The sequence shown here is derived from an EMBL/GenBank/DDBJ whole genome shotgun (WGS) entry which is preliminary data.</text>
</comment>
<dbReference type="SUPFAM" id="SSF144232">
    <property type="entry name" value="HIT/MYND zinc finger-like"/>
    <property type="match status" value="1"/>
</dbReference>
<proteinExistence type="predicted"/>
<name>A0AA38NZT9_9AGAR</name>
<organism evidence="3 4">
    <name type="scientific">Lentinula raphanica</name>
    <dbReference type="NCBI Taxonomy" id="153919"/>
    <lineage>
        <taxon>Eukaryota</taxon>
        <taxon>Fungi</taxon>
        <taxon>Dikarya</taxon>
        <taxon>Basidiomycota</taxon>
        <taxon>Agaricomycotina</taxon>
        <taxon>Agaricomycetes</taxon>
        <taxon>Agaricomycetidae</taxon>
        <taxon>Agaricales</taxon>
        <taxon>Marasmiineae</taxon>
        <taxon>Omphalotaceae</taxon>
        <taxon>Lentinula</taxon>
    </lineage>
</organism>
<dbReference type="PANTHER" id="PTHR15555">
    <property type="entry name" value="ZINC FINGER HIT DOMAIN CONTAINING PROTEIN 2 PROTEIN FON -RELATED"/>
    <property type="match status" value="1"/>
</dbReference>
<reference evidence="3" key="1">
    <citation type="submission" date="2022-08" db="EMBL/GenBank/DDBJ databases">
        <authorList>
            <consortium name="DOE Joint Genome Institute"/>
            <person name="Min B."/>
            <person name="Riley R."/>
            <person name="Sierra-Patev S."/>
            <person name="Naranjo-Ortiz M."/>
            <person name="Looney B."/>
            <person name="Konkel Z."/>
            <person name="Slot J.C."/>
            <person name="Sakamoto Y."/>
            <person name="Steenwyk J.L."/>
            <person name="Rokas A."/>
            <person name="Carro J."/>
            <person name="Camarero S."/>
            <person name="Ferreira P."/>
            <person name="Molpeceres G."/>
            <person name="Ruiz-Duenas F.J."/>
            <person name="Serrano A."/>
            <person name="Henrissat B."/>
            <person name="Drula E."/>
            <person name="Hughes K.W."/>
            <person name="Mata J.L."/>
            <person name="Ishikawa N.K."/>
            <person name="Vargas-Isla R."/>
            <person name="Ushijima S."/>
            <person name="Smith C.A."/>
            <person name="Ahrendt S."/>
            <person name="Andreopoulos W."/>
            <person name="He G."/>
            <person name="Labutti K."/>
            <person name="Lipzen A."/>
            <person name="Ng V."/>
            <person name="Sandor L."/>
            <person name="Barry K."/>
            <person name="Martinez A.T."/>
            <person name="Xiao Y."/>
            <person name="Gibbons J.G."/>
            <person name="Terashima K."/>
            <person name="Hibbett D.S."/>
            <person name="Grigoriev I.V."/>
        </authorList>
    </citation>
    <scope>NUCLEOTIDE SEQUENCE</scope>
    <source>
        <strain evidence="3">TFB9207</strain>
    </source>
</reference>
<dbReference type="CDD" id="cd23024">
    <property type="entry name" value="zf-HIT_ZNHIT2-3"/>
    <property type="match status" value="1"/>
</dbReference>
<evidence type="ECO:0000313" key="3">
    <source>
        <dbReference type="EMBL" id="KAJ3833693.1"/>
    </source>
</evidence>
<feature type="region of interest" description="Disordered" evidence="1">
    <location>
        <begin position="87"/>
        <end position="109"/>
    </location>
</feature>
<keyword evidence="4" id="KW-1185">Reference proteome</keyword>
<evidence type="ECO:0000256" key="1">
    <source>
        <dbReference type="SAM" id="MobiDB-lite"/>
    </source>
</evidence>